<dbReference type="Proteomes" id="UP000054007">
    <property type="component" value="Unassembled WGS sequence"/>
</dbReference>
<dbReference type="OrthoDB" id="167809at2759"/>
<protein>
    <recommendedName>
        <fullName evidence="6">Glucose-methanol-choline oxidoreductase C-terminal domain-containing protein</fullName>
    </recommendedName>
</protein>
<reference evidence="7 8" key="1">
    <citation type="journal article" date="2015" name="Fungal Genet. Biol.">
        <title>Evolution of novel wood decay mechanisms in Agaricales revealed by the genome sequences of Fistulina hepatica and Cylindrobasidium torrendii.</title>
        <authorList>
            <person name="Floudas D."/>
            <person name="Held B.W."/>
            <person name="Riley R."/>
            <person name="Nagy L.G."/>
            <person name="Koehler G."/>
            <person name="Ransdell A.S."/>
            <person name="Younus H."/>
            <person name="Chow J."/>
            <person name="Chiniquy J."/>
            <person name="Lipzen A."/>
            <person name="Tritt A."/>
            <person name="Sun H."/>
            <person name="Haridas S."/>
            <person name="LaButti K."/>
            <person name="Ohm R.A."/>
            <person name="Kues U."/>
            <person name="Blanchette R.A."/>
            <person name="Grigoriev I.V."/>
            <person name="Minto R.E."/>
            <person name="Hibbett D.S."/>
        </authorList>
    </citation>
    <scope>NUCLEOTIDE SEQUENCE [LARGE SCALE GENOMIC DNA]</scope>
    <source>
        <strain evidence="7 8">FP15055 ss-10</strain>
    </source>
</reference>
<dbReference type="PANTHER" id="PTHR42784:SF1">
    <property type="entry name" value="PYRANOSE 2-OXIDASE"/>
    <property type="match status" value="1"/>
</dbReference>
<dbReference type="InterPro" id="IPR036188">
    <property type="entry name" value="FAD/NAD-bd_sf"/>
</dbReference>
<keyword evidence="4" id="KW-0274">FAD</keyword>
<evidence type="ECO:0000313" key="8">
    <source>
        <dbReference type="Proteomes" id="UP000054007"/>
    </source>
</evidence>
<dbReference type="GO" id="GO:0016614">
    <property type="term" value="F:oxidoreductase activity, acting on CH-OH group of donors"/>
    <property type="evidence" value="ECO:0007669"/>
    <property type="project" value="InterPro"/>
</dbReference>
<feature type="domain" description="Glucose-methanol-choline oxidoreductase C-terminal" evidence="6">
    <location>
        <begin position="488"/>
        <end position="638"/>
    </location>
</feature>
<name>A0A0D7BNM5_9AGAR</name>
<evidence type="ECO:0000256" key="4">
    <source>
        <dbReference type="ARBA" id="ARBA00022827"/>
    </source>
</evidence>
<dbReference type="EMBL" id="KN880447">
    <property type="protein sequence ID" value="KIY72082.1"/>
    <property type="molecule type" value="Genomic_DNA"/>
</dbReference>
<dbReference type="InterPro" id="IPR007867">
    <property type="entry name" value="GMC_OxRtase_C"/>
</dbReference>
<evidence type="ECO:0000256" key="1">
    <source>
        <dbReference type="ARBA" id="ARBA00001974"/>
    </source>
</evidence>
<organism evidence="7 8">
    <name type="scientific">Cylindrobasidium torrendii FP15055 ss-10</name>
    <dbReference type="NCBI Taxonomy" id="1314674"/>
    <lineage>
        <taxon>Eukaryota</taxon>
        <taxon>Fungi</taxon>
        <taxon>Dikarya</taxon>
        <taxon>Basidiomycota</taxon>
        <taxon>Agaricomycotina</taxon>
        <taxon>Agaricomycetes</taxon>
        <taxon>Agaricomycetidae</taxon>
        <taxon>Agaricales</taxon>
        <taxon>Marasmiineae</taxon>
        <taxon>Physalacriaceae</taxon>
        <taxon>Cylindrobasidium</taxon>
    </lineage>
</organism>
<dbReference type="AlphaFoldDB" id="A0A0D7BNM5"/>
<accession>A0A0D7BNM5</accession>
<dbReference type="SUPFAM" id="SSF51905">
    <property type="entry name" value="FAD/NAD(P)-binding domain"/>
    <property type="match status" value="1"/>
</dbReference>
<dbReference type="Gene3D" id="3.50.50.60">
    <property type="entry name" value="FAD/NAD(P)-binding domain"/>
    <property type="match status" value="2"/>
</dbReference>
<evidence type="ECO:0000313" key="7">
    <source>
        <dbReference type="EMBL" id="KIY72082.1"/>
    </source>
</evidence>
<evidence type="ECO:0000256" key="2">
    <source>
        <dbReference type="ARBA" id="ARBA00010790"/>
    </source>
</evidence>
<comment type="cofactor">
    <cofactor evidence="1">
        <name>FAD</name>
        <dbReference type="ChEBI" id="CHEBI:57692"/>
    </cofactor>
</comment>
<keyword evidence="5" id="KW-0560">Oxidoreductase</keyword>
<keyword evidence="8" id="KW-1185">Reference proteome</keyword>
<sequence length="657" mass="72250">MNFSPPPPGHNRLSEDYLKTVDHCVPSFHFRTGKIPFLPTEVAPNSPSYSFGFPKPGPQSPTPAHATAQHYFVNDTTWTNIVDHGEFDDIVVGSGFCALAYVDEALKKDPWRKILILERGGFWLPEHFQNMPLPFKLILGGPSETFPWQLTYDTAASENKFMHGSCPFFGGRSTFWSAWCPRAIGKGFDLMRDFPQSLKDKASKDEFWVRCEKLLGVTPANEIGDPCFGQKLQQILQTKLDVAVEAGSIPTATRTTNAPLAVGRKRSVPNTIAFDKFSTPGPLLAIYERQRRLAKENRGHPLMIATDTVVERFELDPPMDEVPPSAQDSPRSPIVLHTSRGALCFPKKSTNIILAAGAFPATTILMNSAGDVLAGRAGSRVGGHYISHVAARFPLSCLPEDGHFKTLDHLQISAHYLAGKAENGLQYHVQTTAIHSPHPEDDAEDAARLCPDYAAAATVEQLRGSEEYVVLVCATLGELNEKNVQSWVRHNSKDPNVTTNIRLQVLPDELTESCRKTMEAATYEAIEVMAGPAASGKIEFWHDADVVQLPKDYDTTTVVQLAGAGWQAQRPPASKIRVPGLVHETSTLYMSDDLVADTGASVDSQYRPRGCKNVYVTGGALFPTSGSWNPTLAMCGFAQDLADQLYEKKMRKGREDK</sequence>
<keyword evidence="3" id="KW-0285">Flavoprotein</keyword>
<dbReference type="InterPro" id="IPR051473">
    <property type="entry name" value="P2Ox-like"/>
</dbReference>
<evidence type="ECO:0000256" key="5">
    <source>
        <dbReference type="ARBA" id="ARBA00023002"/>
    </source>
</evidence>
<proteinExistence type="inferred from homology"/>
<dbReference type="PANTHER" id="PTHR42784">
    <property type="entry name" value="PYRANOSE 2-OXIDASE"/>
    <property type="match status" value="1"/>
</dbReference>
<comment type="similarity">
    <text evidence="2">Belongs to the GMC oxidoreductase family.</text>
</comment>
<evidence type="ECO:0000256" key="3">
    <source>
        <dbReference type="ARBA" id="ARBA00022630"/>
    </source>
</evidence>
<gene>
    <name evidence="7" type="ORF">CYLTODRAFT_368212</name>
</gene>
<dbReference type="Pfam" id="PF05199">
    <property type="entry name" value="GMC_oxred_C"/>
    <property type="match status" value="1"/>
</dbReference>
<evidence type="ECO:0000259" key="6">
    <source>
        <dbReference type="Pfam" id="PF05199"/>
    </source>
</evidence>